<evidence type="ECO:0000313" key="1">
    <source>
        <dbReference type="EMBL" id="AHI58239.1"/>
    </source>
</evidence>
<dbReference type="EMBL" id="CP006720">
    <property type="protein sequence ID" value="AHI58239.1"/>
    <property type="molecule type" value="Genomic_DNA"/>
</dbReference>
<dbReference type="STRING" id="838561.P344_04585"/>
<keyword evidence="2" id="KW-1185">Reference proteome</keyword>
<protein>
    <recommendedName>
        <fullName evidence="3">ABC transporter domain-containing protein</fullName>
    </recommendedName>
</protein>
<organism evidence="1 2">
    <name type="scientific">Spiroplasma mirum ATCC 29335</name>
    <dbReference type="NCBI Taxonomy" id="838561"/>
    <lineage>
        <taxon>Bacteria</taxon>
        <taxon>Bacillati</taxon>
        <taxon>Mycoplasmatota</taxon>
        <taxon>Mollicutes</taxon>
        <taxon>Entomoplasmatales</taxon>
        <taxon>Spiroplasmataceae</taxon>
        <taxon>Spiroplasma</taxon>
    </lineage>
</organism>
<dbReference type="OrthoDB" id="403954at2"/>
<gene>
    <name evidence="1" type="ORF">P344_04585</name>
</gene>
<evidence type="ECO:0000313" key="2">
    <source>
        <dbReference type="Proteomes" id="UP000019260"/>
    </source>
</evidence>
<dbReference type="InterPro" id="IPR027417">
    <property type="entry name" value="P-loop_NTPase"/>
</dbReference>
<accession>W6AWY6</accession>
<dbReference type="eggNOG" id="COG2274">
    <property type="taxonomic scope" value="Bacteria"/>
</dbReference>
<dbReference type="KEGG" id="smia:P344_04585"/>
<dbReference type="AlphaFoldDB" id="W6AWY6"/>
<dbReference type="SUPFAM" id="SSF52540">
    <property type="entry name" value="P-loop containing nucleoside triphosphate hydrolases"/>
    <property type="match status" value="1"/>
</dbReference>
<proteinExistence type="predicted"/>
<name>W6AWY6_9MOLU</name>
<dbReference type="Proteomes" id="UP000019260">
    <property type="component" value="Chromosome"/>
</dbReference>
<dbReference type="RefSeq" id="WP_025317528.1">
    <property type="nucleotide sequence ID" value="NZ_CP002082.1"/>
</dbReference>
<dbReference type="Gene3D" id="3.40.50.300">
    <property type="entry name" value="P-loop containing nucleotide triphosphate hydrolases"/>
    <property type="match status" value="1"/>
</dbReference>
<dbReference type="HOGENOM" id="CLU_2234893_0_0_14"/>
<reference evidence="1 2" key="1">
    <citation type="submission" date="2013-09" db="EMBL/GenBank/DDBJ databases">
        <title>Complete genome sequence of Spiroplasma mirum suckling mouse cataract agent.</title>
        <authorList>
            <person name="Landry C.A."/>
            <person name="Bastian F.O."/>
            <person name="Thune R.L."/>
        </authorList>
    </citation>
    <scope>NUCLEOTIDE SEQUENCE [LARGE SCALE GENOMIC DNA]</scope>
    <source>
        <strain evidence="1 2">SMCA</strain>
    </source>
</reference>
<sequence>MKSKSYDFAPIQDYLFANSVYDKIINFNPNADLTILRNLVVEAILQANKIDLTRVLVNNGENLSKGQRQIILFLNLLCQHKEDFIDESLSNIDEKTKLALELISY</sequence>
<dbReference type="PATRIC" id="fig|838561.3.peg.875"/>
<evidence type="ECO:0008006" key="3">
    <source>
        <dbReference type="Google" id="ProtNLM"/>
    </source>
</evidence>